<dbReference type="EMBL" id="JPXF01000058">
    <property type="protein sequence ID" value="KGJ72717.1"/>
    <property type="molecule type" value="Genomic_DNA"/>
</dbReference>
<evidence type="ECO:0008006" key="7">
    <source>
        <dbReference type="Google" id="ProtNLM"/>
    </source>
</evidence>
<accession>A0A099J5E1</accession>
<evidence type="ECO:0000313" key="5">
    <source>
        <dbReference type="Proteomes" id="UP000029864"/>
    </source>
</evidence>
<dbReference type="Proteomes" id="UP000029864">
    <property type="component" value="Unassembled WGS sequence"/>
</dbReference>
<evidence type="ECO:0000256" key="2">
    <source>
        <dbReference type="SAM" id="SignalP"/>
    </source>
</evidence>
<proteinExistence type="predicted"/>
<dbReference type="EMBL" id="JACHBQ010000001">
    <property type="protein sequence ID" value="MBB5641798.1"/>
    <property type="molecule type" value="Genomic_DNA"/>
</dbReference>
<dbReference type="OrthoDB" id="5476529at2"/>
<comment type="caution">
    <text evidence="3">The sequence shown here is derived from an EMBL/GenBank/DDBJ whole genome shotgun (WGS) entry which is preliminary data.</text>
</comment>
<organism evidence="3 5">
    <name type="scientific">Cryobacterium roopkundense</name>
    <dbReference type="NCBI Taxonomy" id="1001240"/>
    <lineage>
        <taxon>Bacteria</taxon>
        <taxon>Bacillati</taxon>
        <taxon>Actinomycetota</taxon>
        <taxon>Actinomycetes</taxon>
        <taxon>Micrococcales</taxon>
        <taxon>Microbacteriaceae</taxon>
        <taxon>Cryobacterium</taxon>
    </lineage>
</organism>
<feature type="signal peptide" evidence="2">
    <location>
        <begin position="1"/>
        <end position="21"/>
    </location>
</feature>
<evidence type="ECO:0000313" key="6">
    <source>
        <dbReference type="Proteomes" id="UP000561726"/>
    </source>
</evidence>
<name>A0A099J5E1_9MICO</name>
<dbReference type="Gene3D" id="2.60.40.10">
    <property type="entry name" value="Immunoglobulins"/>
    <property type="match status" value="1"/>
</dbReference>
<reference evidence="3 5" key="1">
    <citation type="submission" date="2014-08" db="EMBL/GenBank/DDBJ databases">
        <authorList>
            <person name="Sisinthy S."/>
        </authorList>
    </citation>
    <scope>NUCLEOTIDE SEQUENCE [LARGE SCALE GENOMIC DNA]</scope>
    <source>
        <strain evidence="3 5">RuG17</strain>
    </source>
</reference>
<feature type="compositionally biased region" description="Polar residues" evidence="1">
    <location>
        <begin position="27"/>
        <end position="39"/>
    </location>
</feature>
<dbReference type="AlphaFoldDB" id="A0A099J5E1"/>
<dbReference type="InterPro" id="IPR013783">
    <property type="entry name" value="Ig-like_fold"/>
</dbReference>
<reference evidence="4 6" key="2">
    <citation type="submission" date="2020-08" db="EMBL/GenBank/DDBJ databases">
        <title>Sequencing the genomes of 1000 actinobacteria strains.</title>
        <authorList>
            <person name="Klenk H.-P."/>
        </authorList>
    </citation>
    <scope>NUCLEOTIDE SEQUENCE [LARGE SCALE GENOMIC DNA]</scope>
    <source>
        <strain evidence="4 6">DSM 21065</strain>
    </source>
</reference>
<evidence type="ECO:0000313" key="4">
    <source>
        <dbReference type="EMBL" id="MBB5641798.1"/>
    </source>
</evidence>
<protein>
    <recommendedName>
        <fullName evidence="7">Abnormal spindle-like microcephaly-associated protein ASH domain-containing protein</fullName>
    </recommendedName>
</protein>
<keyword evidence="5" id="KW-1185">Reference proteome</keyword>
<gene>
    <name evidence="4" type="ORF">BJ997_002346</name>
    <name evidence="3" type="ORF">GY21_13495</name>
</gene>
<dbReference type="GO" id="GO:0005975">
    <property type="term" value="P:carbohydrate metabolic process"/>
    <property type="evidence" value="ECO:0007669"/>
    <property type="project" value="UniProtKB-ARBA"/>
</dbReference>
<evidence type="ECO:0000256" key="1">
    <source>
        <dbReference type="SAM" id="MobiDB-lite"/>
    </source>
</evidence>
<feature type="region of interest" description="Disordered" evidence="1">
    <location>
        <begin position="27"/>
        <end position="50"/>
    </location>
</feature>
<sequence length="195" mass="19936">MKLAPWLVAAALAATLGPCLSACTSIEPTGGRATSTSRSGESRANAARNSDLTFSEPKFKSLEQGTLVGETETGVIDVTNNSDTDVDIGSMNVLRAKGGTADAASDFSVVGDSCQGLIPAHGSCTITVDYTPTEVGTASAVLQLWLPDSNSVLDIPVTRTGMITTPVQSTPRATDSTDTTEAPTGDPTTSPSPED</sequence>
<keyword evidence="2" id="KW-0732">Signal</keyword>
<dbReference type="RefSeq" id="WP_035837269.1">
    <property type="nucleotide sequence ID" value="NZ_JACHBQ010000001.1"/>
</dbReference>
<feature type="chain" id="PRO_5038207541" description="Abnormal spindle-like microcephaly-associated protein ASH domain-containing protein" evidence="2">
    <location>
        <begin position="22"/>
        <end position="195"/>
    </location>
</feature>
<dbReference type="STRING" id="1001240.GY21_13495"/>
<evidence type="ECO:0000313" key="3">
    <source>
        <dbReference type="EMBL" id="KGJ72717.1"/>
    </source>
</evidence>
<feature type="region of interest" description="Disordered" evidence="1">
    <location>
        <begin position="163"/>
        <end position="195"/>
    </location>
</feature>
<dbReference type="Proteomes" id="UP000561726">
    <property type="component" value="Unassembled WGS sequence"/>
</dbReference>